<dbReference type="Proteomes" id="UP000805193">
    <property type="component" value="Unassembled WGS sequence"/>
</dbReference>
<evidence type="ECO:0000313" key="1">
    <source>
        <dbReference type="EMBL" id="KAG0443949.1"/>
    </source>
</evidence>
<comment type="caution">
    <text evidence="1">The sequence shown here is derived from an EMBL/GenBank/DDBJ whole genome shotgun (WGS) entry which is preliminary data.</text>
</comment>
<name>A0AC60QW95_IXOPE</name>
<proteinExistence type="predicted"/>
<sequence length="169" mass="19102">MQGSFVFMHLPAFSPEKDNLKVYVERFEEFASVNKVDNDTKQQVFLTLIGDAAYITLRSFLFSKTPAEHRYDDVVKILLKHFAPKRSVLAARCDFGTILEEALRSCFIVGFKNDMARTSASTGPTPQPWEWKLVKDIARNCGAQMKRQPGPMSRKSSTGSESPHRGKVK</sequence>
<protein>
    <submittedName>
        <fullName evidence="1">Uncharacterized protein</fullName>
    </submittedName>
</protein>
<dbReference type="EMBL" id="JABSTQ010002702">
    <property type="protein sequence ID" value="KAG0443949.1"/>
    <property type="molecule type" value="Genomic_DNA"/>
</dbReference>
<accession>A0AC60QW95</accession>
<reference evidence="1 2" key="1">
    <citation type="journal article" date="2020" name="Cell">
        <title>Large-Scale Comparative Analyses of Tick Genomes Elucidate Their Genetic Diversity and Vector Capacities.</title>
        <authorList>
            <consortium name="Tick Genome and Microbiome Consortium (TIGMIC)"/>
            <person name="Jia N."/>
            <person name="Wang J."/>
            <person name="Shi W."/>
            <person name="Du L."/>
            <person name="Sun Y."/>
            <person name="Zhan W."/>
            <person name="Jiang J.F."/>
            <person name="Wang Q."/>
            <person name="Zhang B."/>
            <person name="Ji P."/>
            <person name="Bell-Sakyi L."/>
            <person name="Cui X.M."/>
            <person name="Yuan T.T."/>
            <person name="Jiang B.G."/>
            <person name="Yang W.F."/>
            <person name="Lam T.T."/>
            <person name="Chang Q.C."/>
            <person name="Ding S.J."/>
            <person name="Wang X.J."/>
            <person name="Zhu J.G."/>
            <person name="Ruan X.D."/>
            <person name="Zhao L."/>
            <person name="Wei J.T."/>
            <person name="Ye R.Z."/>
            <person name="Que T.C."/>
            <person name="Du C.H."/>
            <person name="Zhou Y.H."/>
            <person name="Cheng J.X."/>
            <person name="Dai P.F."/>
            <person name="Guo W.B."/>
            <person name="Han X.H."/>
            <person name="Huang E.J."/>
            <person name="Li L.F."/>
            <person name="Wei W."/>
            <person name="Gao Y.C."/>
            <person name="Liu J.Z."/>
            <person name="Shao H.Z."/>
            <person name="Wang X."/>
            <person name="Wang C.C."/>
            <person name="Yang T.C."/>
            <person name="Huo Q.B."/>
            <person name="Li W."/>
            <person name="Chen H.Y."/>
            <person name="Chen S.E."/>
            <person name="Zhou L.G."/>
            <person name="Ni X.B."/>
            <person name="Tian J.H."/>
            <person name="Sheng Y."/>
            <person name="Liu T."/>
            <person name="Pan Y.S."/>
            <person name="Xia L.Y."/>
            <person name="Li J."/>
            <person name="Zhao F."/>
            <person name="Cao W.C."/>
        </authorList>
    </citation>
    <scope>NUCLEOTIDE SEQUENCE [LARGE SCALE GENOMIC DNA]</scope>
    <source>
        <strain evidence="1">Iper-2018</strain>
    </source>
</reference>
<evidence type="ECO:0000313" key="2">
    <source>
        <dbReference type="Proteomes" id="UP000805193"/>
    </source>
</evidence>
<keyword evidence="2" id="KW-1185">Reference proteome</keyword>
<gene>
    <name evidence="1" type="ORF">HPB47_014353</name>
</gene>
<organism evidence="1 2">
    <name type="scientific">Ixodes persulcatus</name>
    <name type="common">Taiga tick</name>
    <dbReference type="NCBI Taxonomy" id="34615"/>
    <lineage>
        <taxon>Eukaryota</taxon>
        <taxon>Metazoa</taxon>
        <taxon>Ecdysozoa</taxon>
        <taxon>Arthropoda</taxon>
        <taxon>Chelicerata</taxon>
        <taxon>Arachnida</taxon>
        <taxon>Acari</taxon>
        <taxon>Parasitiformes</taxon>
        <taxon>Ixodida</taxon>
        <taxon>Ixodoidea</taxon>
        <taxon>Ixodidae</taxon>
        <taxon>Ixodinae</taxon>
        <taxon>Ixodes</taxon>
    </lineage>
</organism>